<accession>A0ABR6DAG2</accession>
<evidence type="ECO:0000313" key="2">
    <source>
        <dbReference type="Proteomes" id="UP000565455"/>
    </source>
</evidence>
<organism evidence="1 2">
    <name type="scientific">Methylobacterium fujisawaense</name>
    <dbReference type="NCBI Taxonomy" id="107400"/>
    <lineage>
        <taxon>Bacteria</taxon>
        <taxon>Pseudomonadati</taxon>
        <taxon>Pseudomonadota</taxon>
        <taxon>Alphaproteobacteria</taxon>
        <taxon>Hyphomicrobiales</taxon>
        <taxon>Methylobacteriaceae</taxon>
        <taxon>Methylobacterium</taxon>
    </lineage>
</organism>
<reference evidence="1 2" key="1">
    <citation type="submission" date="2020-08" db="EMBL/GenBank/DDBJ databases">
        <title>Genomic Encyclopedia of Type Strains, Phase IV (KMG-IV): sequencing the most valuable type-strain genomes for metagenomic binning, comparative biology and taxonomic classification.</title>
        <authorList>
            <person name="Goeker M."/>
        </authorList>
    </citation>
    <scope>NUCLEOTIDE SEQUENCE [LARGE SCALE GENOMIC DNA]</scope>
    <source>
        <strain evidence="1 2">DSM 5686</strain>
    </source>
</reference>
<sequence>MTLPPFSHTEAVMTRSVLPFEMREPRAVTPAQRATFLGIRAPVRACESTLRGLADADGTVFALLIPAGSPGLDCERAEMLAAAINAGLGVAGQAAPVEA</sequence>
<name>A0ABR6DAG2_9HYPH</name>
<protein>
    <submittedName>
        <fullName evidence="1">Uncharacterized protein</fullName>
    </submittedName>
</protein>
<gene>
    <name evidence="1" type="ORF">GGQ91_002474</name>
</gene>
<comment type="caution">
    <text evidence="1">The sequence shown here is derived from an EMBL/GenBank/DDBJ whole genome shotgun (WGS) entry which is preliminary data.</text>
</comment>
<dbReference type="GeneID" id="96604179"/>
<dbReference type="RefSeq" id="WP_182592028.1">
    <property type="nucleotide sequence ID" value="NZ_JACJIM010000003.1"/>
</dbReference>
<dbReference type="EMBL" id="JACJIM010000003">
    <property type="protein sequence ID" value="MBA9063086.1"/>
    <property type="molecule type" value="Genomic_DNA"/>
</dbReference>
<evidence type="ECO:0000313" key="1">
    <source>
        <dbReference type="EMBL" id="MBA9063086.1"/>
    </source>
</evidence>
<dbReference type="Proteomes" id="UP000565455">
    <property type="component" value="Unassembled WGS sequence"/>
</dbReference>
<keyword evidence="2" id="KW-1185">Reference proteome</keyword>
<proteinExistence type="predicted"/>